<feature type="transmembrane region" description="Helical" evidence="1">
    <location>
        <begin position="309"/>
        <end position="332"/>
    </location>
</feature>
<feature type="signal peptide" evidence="2">
    <location>
        <begin position="1"/>
        <end position="22"/>
    </location>
</feature>
<keyword evidence="5" id="KW-0808">Transferase</keyword>
<dbReference type="SMART" id="SM00267">
    <property type="entry name" value="GGDEF"/>
    <property type="match status" value="1"/>
</dbReference>
<dbReference type="InterPro" id="IPR050469">
    <property type="entry name" value="Diguanylate_Cyclase"/>
</dbReference>
<name>A0A949NIB0_9FIRM</name>
<evidence type="ECO:0000259" key="3">
    <source>
        <dbReference type="PROSITE" id="PS50885"/>
    </source>
</evidence>
<dbReference type="GO" id="GO:0005886">
    <property type="term" value="C:plasma membrane"/>
    <property type="evidence" value="ECO:0007669"/>
    <property type="project" value="UniProtKB-SubCell"/>
</dbReference>
<dbReference type="Pfam" id="PF00672">
    <property type="entry name" value="HAMP"/>
    <property type="match status" value="1"/>
</dbReference>
<dbReference type="AlphaFoldDB" id="A0A949NIB0"/>
<dbReference type="Proteomes" id="UP000712157">
    <property type="component" value="Unassembled WGS sequence"/>
</dbReference>
<dbReference type="Gene3D" id="3.30.450.20">
    <property type="entry name" value="PAS domain"/>
    <property type="match status" value="2"/>
</dbReference>
<dbReference type="CDD" id="cd12912">
    <property type="entry name" value="PDC2_MCP_like"/>
    <property type="match status" value="1"/>
</dbReference>
<proteinExistence type="predicted"/>
<comment type="caution">
    <text evidence="5">The sequence shown here is derived from an EMBL/GenBank/DDBJ whole genome shotgun (WGS) entry which is preliminary data.</text>
</comment>
<dbReference type="InterPro" id="IPR000160">
    <property type="entry name" value="GGDEF_dom"/>
</dbReference>
<keyword evidence="2" id="KW-0732">Signal</keyword>
<dbReference type="SMART" id="SM00304">
    <property type="entry name" value="HAMP"/>
    <property type="match status" value="1"/>
</dbReference>
<keyword evidence="1" id="KW-1133">Transmembrane helix</keyword>
<keyword evidence="5" id="KW-0548">Nucleotidyltransferase</keyword>
<reference evidence="5" key="1">
    <citation type="submission" date="2021-06" db="EMBL/GenBank/DDBJ databases">
        <title>Description of novel taxa of the family Lachnospiraceae.</title>
        <authorList>
            <person name="Chaplin A.V."/>
            <person name="Sokolova S.R."/>
            <person name="Pikina A.P."/>
            <person name="Korzhanova M."/>
            <person name="Belova V."/>
            <person name="Korostin D."/>
            <person name="Efimov B.A."/>
        </authorList>
    </citation>
    <scope>NUCLEOTIDE SEQUENCE</scope>
    <source>
        <strain evidence="5">ASD5720</strain>
    </source>
</reference>
<evidence type="ECO:0000313" key="6">
    <source>
        <dbReference type="Proteomes" id="UP000712157"/>
    </source>
</evidence>
<gene>
    <name evidence="5" type="ORF">KTH89_24665</name>
</gene>
<evidence type="ECO:0000256" key="2">
    <source>
        <dbReference type="SAM" id="SignalP"/>
    </source>
</evidence>
<dbReference type="CDD" id="cd01949">
    <property type="entry name" value="GGDEF"/>
    <property type="match status" value="1"/>
</dbReference>
<feature type="domain" description="GGDEF" evidence="4">
    <location>
        <begin position="421"/>
        <end position="551"/>
    </location>
</feature>
<dbReference type="Pfam" id="PF00990">
    <property type="entry name" value="GGDEF"/>
    <property type="match status" value="1"/>
</dbReference>
<dbReference type="GO" id="GO:1902201">
    <property type="term" value="P:negative regulation of bacterial-type flagellum-dependent cell motility"/>
    <property type="evidence" value="ECO:0007669"/>
    <property type="project" value="TreeGrafter"/>
</dbReference>
<dbReference type="CDD" id="cd06225">
    <property type="entry name" value="HAMP"/>
    <property type="match status" value="1"/>
</dbReference>
<keyword evidence="1" id="KW-0472">Membrane</keyword>
<dbReference type="SUPFAM" id="SSF55073">
    <property type="entry name" value="Nucleotide cyclase"/>
    <property type="match status" value="1"/>
</dbReference>
<dbReference type="PROSITE" id="PS50885">
    <property type="entry name" value="HAMP"/>
    <property type="match status" value="1"/>
</dbReference>
<dbReference type="GO" id="GO:0007165">
    <property type="term" value="P:signal transduction"/>
    <property type="evidence" value="ECO:0007669"/>
    <property type="project" value="InterPro"/>
</dbReference>
<dbReference type="Gene3D" id="6.10.340.10">
    <property type="match status" value="1"/>
</dbReference>
<dbReference type="GO" id="GO:0043709">
    <property type="term" value="P:cell adhesion involved in single-species biofilm formation"/>
    <property type="evidence" value="ECO:0007669"/>
    <property type="project" value="TreeGrafter"/>
</dbReference>
<dbReference type="Gene3D" id="3.30.70.270">
    <property type="match status" value="1"/>
</dbReference>
<dbReference type="EC" id="2.7.7.65" evidence="5"/>
<dbReference type="InterPro" id="IPR029787">
    <property type="entry name" value="Nucleotide_cyclase"/>
</dbReference>
<dbReference type="RefSeq" id="WP_238723464.1">
    <property type="nucleotide sequence ID" value="NZ_JAHQCW010000084.1"/>
</dbReference>
<dbReference type="GO" id="GO:0052621">
    <property type="term" value="F:diguanylate cyclase activity"/>
    <property type="evidence" value="ECO:0007669"/>
    <property type="project" value="UniProtKB-EC"/>
</dbReference>
<dbReference type="Pfam" id="PF22673">
    <property type="entry name" value="MCP-like_PDC_1"/>
    <property type="match status" value="1"/>
</dbReference>
<dbReference type="PROSITE" id="PS50887">
    <property type="entry name" value="GGDEF"/>
    <property type="match status" value="1"/>
</dbReference>
<dbReference type="InterPro" id="IPR043128">
    <property type="entry name" value="Rev_trsase/Diguanyl_cyclase"/>
</dbReference>
<evidence type="ECO:0000313" key="5">
    <source>
        <dbReference type="EMBL" id="MBU9739728.1"/>
    </source>
</evidence>
<protein>
    <submittedName>
        <fullName evidence="5">Diguanylate cyclase</fullName>
        <ecNumber evidence="5">2.7.7.65</ecNumber>
    </submittedName>
</protein>
<dbReference type="PANTHER" id="PTHR45138:SF9">
    <property type="entry name" value="DIGUANYLATE CYCLASE DGCM-RELATED"/>
    <property type="match status" value="1"/>
</dbReference>
<sequence>MKSIKYKIVSVLFTCILITALATGSAGIISAGKVVDTDTTRIMGLYCSDKAQSVNSILKHIQQSVQMVSDYAVHKLDDVPRFQTDEAYVNAFTQTVNDVLLNSANHTEGAIAAYIRYNPDFTAPTSGLFYTRQTVDGEFESTQPTDFSKYAEDDVERVGWYYIPISNNSPTWLPPYLNQNINVQMISYIIPIQIDGVNIGVVGMDINFDVLKTLVDSTQIFKTGYAFLTDSQSDIIYHHDYVMHTALTDIDSNLNSLAAKLQNQSGTDELISYTYHGEKKKASFQELANGMKLVLTAPVKELNATRTDLIIQILLITIGVSLITLLFSYLLAKRMARPLIELNVAAKKIADGDLGITISHHSKDEIGTLAESFRKTVSQLNEYISYIKGLAYRDPITGVKSKTAYVEAVKNLESRMQIEQPSFAVAVFDINNLKRVNDEYGHDMGDMQIIAACKIICKVFSHSPVYRIGGDEFVVILTDQGLIDCLPLLDQFKTAIKEHNRNIQGDLVLQIARGIAVYDSAADLSYNDVFKRADTAMYHNKNVLKSQQQPC</sequence>
<dbReference type="PANTHER" id="PTHR45138">
    <property type="entry name" value="REGULATORY COMPONENTS OF SENSORY TRANSDUCTION SYSTEM"/>
    <property type="match status" value="1"/>
</dbReference>
<dbReference type="NCBIfam" id="TIGR00254">
    <property type="entry name" value="GGDEF"/>
    <property type="match status" value="1"/>
</dbReference>
<dbReference type="SUPFAM" id="SSF158472">
    <property type="entry name" value="HAMP domain-like"/>
    <property type="match status" value="1"/>
</dbReference>
<evidence type="ECO:0000256" key="1">
    <source>
        <dbReference type="SAM" id="Phobius"/>
    </source>
</evidence>
<accession>A0A949NIB0</accession>
<feature type="chain" id="PRO_5039438447" evidence="2">
    <location>
        <begin position="23"/>
        <end position="551"/>
    </location>
</feature>
<feature type="domain" description="HAMP" evidence="3">
    <location>
        <begin position="333"/>
        <end position="385"/>
    </location>
</feature>
<keyword evidence="6" id="KW-1185">Reference proteome</keyword>
<dbReference type="InterPro" id="IPR003660">
    <property type="entry name" value="HAMP_dom"/>
</dbReference>
<organism evidence="5 6">
    <name type="scientific">Diplocloster agilis</name>
    <dbReference type="NCBI Taxonomy" id="2850323"/>
    <lineage>
        <taxon>Bacteria</taxon>
        <taxon>Bacillati</taxon>
        <taxon>Bacillota</taxon>
        <taxon>Clostridia</taxon>
        <taxon>Lachnospirales</taxon>
        <taxon>Lachnospiraceae</taxon>
        <taxon>Diplocloster</taxon>
    </lineage>
</organism>
<dbReference type="CDD" id="cd12913">
    <property type="entry name" value="PDC1_MCP_like"/>
    <property type="match status" value="1"/>
</dbReference>
<evidence type="ECO:0000259" key="4">
    <source>
        <dbReference type="PROSITE" id="PS50887"/>
    </source>
</evidence>
<dbReference type="EMBL" id="JAHQCW010000084">
    <property type="protein sequence ID" value="MBU9739728.1"/>
    <property type="molecule type" value="Genomic_DNA"/>
</dbReference>
<keyword evidence="1" id="KW-0812">Transmembrane</keyword>